<feature type="transmembrane region" description="Helical" evidence="1">
    <location>
        <begin position="185"/>
        <end position="205"/>
    </location>
</feature>
<dbReference type="Proteomes" id="UP000694844">
    <property type="component" value="Chromosome 5"/>
</dbReference>
<dbReference type="OrthoDB" id="6213418at2759"/>
<proteinExistence type="predicted"/>
<keyword evidence="1" id="KW-1133">Transmembrane helix</keyword>
<dbReference type="GeneID" id="111135394"/>
<dbReference type="RefSeq" id="XP_022341125.1">
    <property type="nucleotide sequence ID" value="XM_022485417.1"/>
</dbReference>
<protein>
    <submittedName>
        <fullName evidence="3">Uncharacterized protein LOC111135394 isoform X2</fullName>
    </submittedName>
</protein>
<gene>
    <name evidence="3" type="primary">LOC111135394</name>
</gene>
<keyword evidence="2" id="KW-1185">Reference proteome</keyword>
<keyword evidence="1" id="KW-0472">Membrane</keyword>
<accession>A0A8B8EMI9</accession>
<keyword evidence="1" id="KW-0812">Transmembrane</keyword>
<organism evidence="2 3">
    <name type="scientific">Crassostrea virginica</name>
    <name type="common">Eastern oyster</name>
    <dbReference type="NCBI Taxonomy" id="6565"/>
    <lineage>
        <taxon>Eukaryota</taxon>
        <taxon>Metazoa</taxon>
        <taxon>Spiralia</taxon>
        <taxon>Lophotrochozoa</taxon>
        <taxon>Mollusca</taxon>
        <taxon>Bivalvia</taxon>
        <taxon>Autobranchia</taxon>
        <taxon>Pteriomorphia</taxon>
        <taxon>Ostreida</taxon>
        <taxon>Ostreoidea</taxon>
        <taxon>Ostreidae</taxon>
        <taxon>Crassostrea</taxon>
    </lineage>
</organism>
<reference evidence="3" key="1">
    <citation type="submission" date="2025-08" db="UniProtKB">
        <authorList>
            <consortium name="RefSeq"/>
        </authorList>
    </citation>
    <scope>IDENTIFICATION</scope>
    <source>
        <tissue evidence="3">Whole sample</tissue>
    </source>
</reference>
<evidence type="ECO:0000313" key="2">
    <source>
        <dbReference type="Proteomes" id="UP000694844"/>
    </source>
</evidence>
<name>A0A8B8EMI9_CRAVI</name>
<evidence type="ECO:0000256" key="1">
    <source>
        <dbReference type="SAM" id="Phobius"/>
    </source>
</evidence>
<dbReference type="AlphaFoldDB" id="A0A8B8EMI9"/>
<sequence>MEEHVDSCFDYGKPSKVCIIYDCIPGPFNNMTDNTALTKVSGSLFQAVLLHGFVRCSIFGHITNITVAKAASQIWLRDENGTEIMFYSYRGRNCFHYWDWDWDSQMFSLTKAVKMNAIEVTILTTDVYDTILEVEGGQYYRCQSDINYKQELDDVLSAIKVLHRSYTDGNEHLLFTKEKLQLTTVVLSSLLSLVLTGVLVTQCLLQRKDKHKPLKTKGSLDPSSRRPLENEYEHPHLYMDVAV</sequence>
<evidence type="ECO:0000313" key="3">
    <source>
        <dbReference type="RefSeq" id="XP_022341125.1"/>
    </source>
</evidence>